<keyword evidence="7" id="KW-0539">Nucleus</keyword>
<comment type="similarity">
    <text evidence="3">Belongs to the HARBI1 family.</text>
</comment>
<dbReference type="GO" id="GO:0004518">
    <property type="term" value="F:nuclease activity"/>
    <property type="evidence" value="ECO:0007669"/>
    <property type="project" value="UniProtKB-KW"/>
</dbReference>
<evidence type="ECO:0000256" key="7">
    <source>
        <dbReference type="ARBA" id="ARBA00023242"/>
    </source>
</evidence>
<dbReference type="EMBL" id="JAHWGI010001400">
    <property type="protein sequence ID" value="KAK3929408.1"/>
    <property type="molecule type" value="Genomic_DNA"/>
</dbReference>
<evidence type="ECO:0000256" key="5">
    <source>
        <dbReference type="ARBA" id="ARBA00022723"/>
    </source>
</evidence>
<proteinExistence type="inferred from homology"/>
<keyword evidence="11" id="KW-1185">Reference proteome</keyword>
<sequence>MMSVKSFMRWFTLLSILRLKRGNPYSRAKCRSIKRLAAYNFVKREQLRARSCIVLANQKKGRKYHVSPMLQGRRLYGAWYSLIPVMREFDQEEYFKIFRMTPESFDWLLEKVRPILTKRSLREAISAGERLAVTLRYLASGDSMASLSYLFRISDQAISKIIFECTAAIWYTLKNVVFETISEDFWRRKSAEFESIWQFPMCVGAMDGKHCFVQKVPMRGSEHFNYKSGHSIVLFAVSDAKYKFIMVDVGSRGRESDGGVFERSEFGHLFRNHQLQLPPPVYNETIKTHLPYVFLGDDAFPFGVHLMKAFDESKQEVPEEIIFNYRFSRVVERVLRRNIIGSETLVQNIVLASTALHNLHLIREDSIPPKQRIYLPPGFADLYRGNGVLKKGRWRKECKDEERSIFHRLCRQEANVNIVNAYATREKFVEYFVQCPLPWQYDQLSKEA</sequence>
<keyword evidence="8" id="KW-0732">Signal</keyword>
<comment type="caution">
    <text evidence="10">The sequence shown here is derived from an EMBL/GenBank/DDBJ whole genome shotgun (WGS) entry which is preliminary data.</text>
</comment>
<evidence type="ECO:0000256" key="4">
    <source>
        <dbReference type="ARBA" id="ARBA00022722"/>
    </source>
</evidence>
<feature type="signal peptide" evidence="8">
    <location>
        <begin position="1"/>
        <end position="22"/>
    </location>
</feature>
<dbReference type="InterPro" id="IPR045249">
    <property type="entry name" value="HARBI1-like"/>
</dbReference>
<dbReference type="PANTHER" id="PTHR22930:SF269">
    <property type="entry name" value="NUCLEASE HARBI1-LIKE PROTEIN"/>
    <property type="match status" value="1"/>
</dbReference>
<evidence type="ECO:0000256" key="2">
    <source>
        <dbReference type="ARBA" id="ARBA00004123"/>
    </source>
</evidence>
<keyword evidence="6" id="KW-0378">Hydrolase</keyword>
<feature type="domain" description="DDE Tnp4" evidence="9">
    <location>
        <begin position="206"/>
        <end position="337"/>
    </location>
</feature>
<gene>
    <name evidence="10" type="ORF">KUF71_018045</name>
</gene>
<protein>
    <submittedName>
        <fullName evidence="10">Protein ALP1-like</fullName>
    </submittedName>
</protein>
<dbReference type="InterPro" id="IPR027806">
    <property type="entry name" value="HARBI1_dom"/>
</dbReference>
<dbReference type="PANTHER" id="PTHR22930">
    <property type="match status" value="1"/>
</dbReference>
<dbReference type="AlphaFoldDB" id="A0AAE1HXL3"/>
<dbReference type="GO" id="GO:0016787">
    <property type="term" value="F:hydrolase activity"/>
    <property type="evidence" value="ECO:0007669"/>
    <property type="project" value="UniProtKB-KW"/>
</dbReference>
<comment type="cofactor">
    <cofactor evidence="1">
        <name>a divalent metal cation</name>
        <dbReference type="ChEBI" id="CHEBI:60240"/>
    </cofactor>
</comment>
<accession>A0AAE1HXL3</accession>
<evidence type="ECO:0000256" key="1">
    <source>
        <dbReference type="ARBA" id="ARBA00001968"/>
    </source>
</evidence>
<evidence type="ECO:0000256" key="3">
    <source>
        <dbReference type="ARBA" id="ARBA00006958"/>
    </source>
</evidence>
<dbReference type="GO" id="GO:0005634">
    <property type="term" value="C:nucleus"/>
    <property type="evidence" value="ECO:0007669"/>
    <property type="project" value="UniProtKB-SubCell"/>
</dbReference>
<evidence type="ECO:0000256" key="8">
    <source>
        <dbReference type="SAM" id="SignalP"/>
    </source>
</evidence>
<name>A0AAE1HXL3_9NEOP</name>
<evidence type="ECO:0000313" key="10">
    <source>
        <dbReference type="EMBL" id="KAK3929408.1"/>
    </source>
</evidence>
<organism evidence="10 11">
    <name type="scientific">Frankliniella fusca</name>
    <dbReference type="NCBI Taxonomy" id="407009"/>
    <lineage>
        <taxon>Eukaryota</taxon>
        <taxon>Metazoa</taxon>
        <taxon>Ecdysozoa</taxon>
        <taxon>Arthropoda</taxon>
        <taxon>Hexapoda</taxon>
        <taxon>Insecta</taxon>
        <taxon>Pterygota</taxon>
        <taxon>Neoptera</taxon>
        <taxon>Paraneoptera</taxon>
        <taxon>Thysanoptera</taxon>
        <taxon>Terebrantia</taxon>
        <taxon>Thripoidea</taxon>
        <taxon>Thripidae</taxon>
        <taxon>Frankliniella</taxon>
    </lineage>
</organism>
<dbReference type="Proteomes" id="UP001219518">
    <property type="component" value="Unassembled WGS sequence"/>
</dbReference>
<evidence type="ECO:0000256" key="6">
    <source>
        <dbReference type="ARBA" id="ARBA00022801"/>
    </source>
</evidence>
<reference evidence="10" key="2">
    <citation type="journal article" date="2023" name="BMC Genomics">
        <title>Pest status, molecular evolution, and epigenetic factors derived from the genome assembly of Frankliniella fusca, a thysanopteran phytovirus vector.</title>
        <authorList>
            <person name="Catto M.A."/>
            <person name="Labadie P.E."/>
            <person name="Jacobson A.L."/>
            <person name="Kennedy G.G."/>
            <person name="Srinivasan R."/>
            <person name="Hunt B.G."/>
        </authorList>
    </citation>
    <scope>NUCLEOTIDE SEQUENCE</scope>
    <source>
        <strain evidence="10">PL_HMW_Pooled</strain>
    </source>
</reference>
<dbReference type="GO" id="GO:0046872">
    <property type="term" value="F:metal ion binding"/>
    <property type="evidence" value="ECO:0007669"/>
    <property type="project" value="UniProtKB-KW"/>
</dbReference>
<feature type="chain" id="PRO_5042268001" evidence="8">
    <location>
        <begin position="23"/>
        <end position="448"/>
    </location>
</feature>
<evidence type="ECO:0000259" key="9">
    <source>
        <dbReference type="Pfam" id="PF13359"/>
    </source>
</evidence>
<keyword evidence="4" id="KW-0540">Nuclease</keyword>
<evidence type="ECO:0000313" key="11">
    <source>
        <dbReference type="Proteomes" id="UP001219518"/>
    </source>
</evidence>
<reference evidence="10" key="1">
    <citation type="submission" date="2021-07" db="EMBL/GenBank/DDBJ databases">
        <authorList>
            <person name="Catto M.A."/>
            <person name="Jacobson A."/>
            <person name="Kennedy G."/>
            <person name="Labadie P."/>
            <person name="Hunt B.G."/>
            <person name="Srinivasan R."/>
        </authorList>
    </citation>
    <scope>NUCLEOTIDE SEQUENCE</scope>
    <source>
        <strain evidence="10">PL_HMW_Pooled</strain>
        <tissue evidence="10">Head</tissue>
    </source>
</reference>
<comment type="subcellular location">
    <subcellularLocation>
        <location evidence="2">Nucleus</location>
    </subcellularLocation>
</comment>
<dbReference type="Pfam" id="PF13359">
    <property type="entry name" value="DDE_Tnp_4"/>
    <property type="match status" value="1"/>
</dbReference>
<keyword evidence="5" id="KW-0479">Metal-binding</keyword>